<evidence type="ECO:0000256" key="1">
    <source>
        <dbReference type="ARBA" id="ARBA00004651"/>
    </source>
</evidence>
<organism evidence="8">
    <name type="scientific">Guillardia theta (strain CCMP2712)</name>
    <name type="common">Cryptophyte</name>
    <dbReference type="NCBI Taxonomy" id="905079"/>
    <lineage>
        <taxon>Eukaryota</taxon>
        <taxon>Cryptophyceae</taxon>
        <taxon>Pyrenomonadales</taxon>
        <taxon>Geminigeraceae</taxon>
        <taxon>Guillardia</taxon>
    </lineage>
</organism>
<keyword evidence="2" id="KW-0813">Transport</keyword>
<keyword evidence="10" id="KW-1185">Reference proteome</keyword>
<dbReference type="OMA" id="PEIYVIH"/>
<evidence type="ECO:0000256" key="4">
    <source>
        <dbReference type="ARBA" id="ARBA00022692"/>
    </source>
</evidence>
<evidence type="ECO:0000256" key="2">
    <source>
        <dbReference type="ARBA" id="ARBA00022448"/>
    </source>
</evidence>
<dbReference type="GeneID" id="17293502"/>
<evidence type="ECO:0000256" key="6">
    <source>
        <dbReference type="ARBA" id="ARBA00023065"/>
    </source>
</evidence>
<dbReference type="AlphaFoldDB" id="L1IKF4"/>
<dbReference type="STRING" id="905079.L1IKF4"/>
<protein>
    <submittedName>
        <fullName evidence="8 9">Uncharacterized protein</fullName>
    </submittedName>
</protein>
<dbReference type="PaxDb" id="55529-EKX36728"/>
<dbReference type="InterPro" id="IPR044669">
    <property type="entry name" value="YneE/VCCN1/2-like"/>
</dbReference>
<gene>
    <name evidence="8" type="ORF">GUITHDRAFT_145479</name>
</gene>
<proteinExistence type="predicted"/>
<dbReference type="RefSeq" id="XP_005823708.1">
    <property type="nucleotide sequence ID" value="XM_005823651.1"/>
</dbReference>
<dbReference type="EnsemblProtists" id="EKX36728">
    <property type="protein sequence ID" value="EKX36728"/>
    <property type="gene ID" value="GUITHDRAFT_145479"/>
</dbReference>
<keyword evidence="4" id="KW-0812">Transmembrane</keyword>
<evidence type="ECO:0000313" key="10">
    <source>
        <dbReference type="Proteomes" id="UP000011087"/>
    </source>
</evidence>
<evidence type="ECO:0000256" key="7">
    <source>
        <dbReference type="ARBA" id="ARBA00023136"/>
    </source>
</evidence>
<comment type="subcellular location">
    <subcellularLocation>
        <location evidence="1">Cell membrane</location>
        <topology evidence="1">Multi-pass membrane protein</topology>
    </subcellularLocation>
</comment>
<dbReference type="GO" id="GO:0005254">
    <property type="term" value="F:chloride channel activity"/>
    <property type="evidence" value="ECO:0007669"/>
    <property type="project" value="InterPro"/>
</dbReference>
<dbReference type="KEGG" id="gtt:GUITHDRAFT_145479"/>
<dbReference type="EMBL" id="JH993068">
    <property type="protein sequence ID" value="EKX36728.1"/>
    <property type="molecule type" value="Genomic_DNA"/>
</dbReference>
<dbReference type="PANTHER" id="PTHR33281:SF19">
    <property type="entry name" value="VOLTAGE-DEPENDENT ANION CHANNEL-FORMING PROTEIN YNEE"/>
    <property type="match status" value="1"/>
</dbReference>
<evidence type="ECO:0000256" key="3">
    <source>
        <dbReference type="ARBA" id="ARBA00022475"/>
    </source>
</evidence>
<dbReference type="PANTHER" id="PTHR33281">
    <property type="entry name" value="UPF0187 PROTEIN YNEE"/>
    <property type="match status" value="1"/>
</dbReference>
<dbReference type="eggNOG" id="ENOG502S994">
    <property type="taxonomic scope" value="Eukaryota"/>
</dbReference>
<name>L1IKF4_GUITC</name>
<evidence type="ECO:0000313" key="8">
    <source>
        <dbReference type="EMBL" id="EKX36728.1"/>
    </source>
</evidence>
<keyword evidence="7" id="KW-0472">Membrane</keyword>
<dbReference type="HOGENOM" id="CLU_872749_0_0_1"/>
<evidence type="ECO:0000313" key="9">
    <source>
        <dbReference type="EnsemblProtists" id="EKX36728"/>
    </source>
</evidence>
<keyword evidence="6" id="KW-0406">Ion transport</keyword>
<dbReference type="Proteomes" id="UP000011087">
    <property type="component" value="Unassembled WGS sequence"/>
</dbReference>
<dbReference type="OrthoDB" id="1368at2759"/>
<reference evidence="9" key="3">
    <citation type="submission" date="2016-03" db="UniProtKB">
        <authorList>
            <consortium name="EnsemblProtists"/>
        </authorList>
    </citation>
    <scope>IDENTIFICATION</scope>
</reference>
<keyword evidence="5" id="KW-1133">Transmembrane helix</keyword>
<keyword evidence="3" id="KW-1003">Cell membrane</keyword>
<evidence type="ECO:0000256" key="5">
    <source>
        <dbReference type="ARBA" id="ARBA00022989"/>
    </source>
</evidence>
<sequence length="319" mass="36494">MNFVTRLLDTHKERVAALRGAWEGPVTYDPSNFFDAMKPQLALRAHQYEIIAIPWMATTALTIAWTSLIKILELLNFLPPQDVAQQEGLTSLENSLTWVQICMTFLLTFRLNRAAVRYYESRAFAGKLVELCRSLATHCVTYYGEEEEEEEGRDEFLRWIMAYPVSVKNYLRGEEGNERELLGILDHAQIRGMMEAKHQPLYCLSKMRSAAYQLSCRTGRGDVMAAMTYQVISNEVTSLYGAMGGMERINNTPLPWVYVTHLRLLVMIFCIGVPIIELPREAQRRQVEIRNSTCAKSKKKWRHFPTQCGKAESKSKPGG</sequence>
<reference evidence="8 10" key="1">
    <citation type="journal article" date="2012" name="Nature">
        <title>Algal genomes reveal evolutionary mosaicism and the fate of nucleomorphs.</title>
        <authorList>
            <consortium name="DOE Joint Genome Institute"/>
            <person name="Curtis B.A."/>
            <person name="Tanifuji G."/>
            <person name="Burki F."/>
            <person name="Gruber A."/>
            <person name="Irimia M."/>
            <person name="Maruyama S."/>
            <person name="Arias M.C."/>
            <person name="Ball S.G."/>
            <person name="Gile G.H."/>
            <person name="Hirakawa Y."/>
            <person name="Hopkins J.F."/>
            <person name="Kuo A."/>
            <person name="Rensing S.A."/>
            <person name="Schmutz J."/>
            <person name="Symeonidi A."/>
            <person name="Elias M."/>
            <person name="Eveleigh R.J."/>
            <person name="Herman E.K."/>
            <person name="Klute M.J."/>
            <person name="Nakayama T."/>
            <person name="Obornik M."/>
            <person name="Reyes-Prieto A."/>
            <person name="Armbrust E.V."/>
            <person name="Aves S.J."/>
            <person name="Beiko R.G."/>
            <person name="Coutinho P."/>
            <person name="Dacks J.B."/>
            <person name="Durnford D.G."/>
            <person name="Fast N.M."/>
            <person name="Green B.R."/>
            <person name="Grisdale C.J."/>
            <person name="Hempel F."/>
            <person name="Henrissat B."/>
            <person name="Hoppner M.P."/>
            <person name="Ishida K."/>
            <person name="Kim E."/>
            <person name="Koreny L."/>
            <person name="Kroth P.G."/>
            <person name="Liu Y."/>
            <person name="Malik S.B."/>
            <person name="Maier U.G."/>
            <person name="McRose D."/>
            <person name="Mock T."/>
            <person name="Neilson J.A."/>
            <person name="Onodera N.T."/>
            <person name="Poole A.M."/>
            <person name="Pritham E.J."/>
            <person name="Richards T.A."/>
            <person name="Rocap G."/>
            <person name="Roy S.W."/>
            <person name="Sarai C."/>
            <person name="Schaack S."/>
            <person name="Shirato S."/>
            <person name="Slamovits C.H."/>
            <person name="Spencer D.F."/>
            <person name="Suzuki S."/>
            <person name="Worden A.Z."/>
            <person name="Zauner S."/>
            <person name="Barry K."/>
            <person name="Bell C."/>
            <person name="Bharti A.K."/>
            <person name="Crow J.A."/>
            <person name="Grimwood J."/>
            <person name="Kramer R."/>
            <person name="Lindquist E."/>
            <person name="Lucas S."/>
            <person name="Salamov A."/>
            <person name="McFadden G.I."/>
            <person name="Lane C.E."/>
            <person name="Keeling P.J."/>
            <person name="Gray M.W."/>
            <person name="Grigoriev I.V."/>
            <person name="Archibald J.M."/>
        </authorList>
    </citation>
    <scope>NUCLEOTIDE SEQUENCE</scope>
    <source>
        <strain evidence="8 10">CCMP2712</strain>
    </source>
</reference>
<dbReference type="GO" id="GO:0005886">
    <property type="term" value="C:plasma membrane"/>
    <property type="evidence" value="ECO:0007669"/>
    <property type="project" value="UniProtKB-SubCell"/>
</dbReference>
<reference evidence="10" key="2">
    <citation type="submission" date="2012-11" db="EMBL/GenBank/DDBJ databases">
        <authorList>
            <person name="Kuo A."/>
            <person name="Curtis B.A."/>
            <person name="Tanifuji G."/>
            <person name="Burki F."/>
            <person name="Gruber A."/>
            <person name="Irimia M."/>
            <person name="Maruyama S."/>
            <person name="Arias M.C."/>
            <person name="Ball S.G."/>
            <person name="Gile G.H."/>
            <person name="Hirakawa Y."/>
            <person name="Hopkins J.F."/>
            <person name="Rensing S.A."/>
            <person name="Schmutz J."/>
            <person name="Symeonidi A."/>
            <person name="Elias M."/>
            <person name="Eveleigh R.J."/>
            <person name="Herman E.K."/>
            <person name="Klute M.J."/>
            <person name="Nakayama T."/>
            <person name="Obornik M."/>
            <person name="Reyes-Prieto A."/>
            <person name="Armbrust E.V."/>
            <person name="Aves S.J."/>
            <person name="Beiko R.G."/>
            <person name="Coutinho P."/>
            <person name="Dacks J.B."/>
            <person name="Durnford D.G."/>
            <person name="Fast N.M."/>
            <person name="Green B.R."/>
            <person name="Grisdale C."/>
            <person name="Hempe F."/>
            <person name="Henrissat B."/>
            <person name="Hoppner M.P."/>
            <person name="Ishida K.-I."/>
            <person name="Kim E."/>
            <person name="Koreny L."/>
            <person name="Kroth P.G."/>
            <person name="Liu Y."/>
            <person name="Malik S.-B."/>
            <person name="Maier U.G."/>
            <person name="McRose D."/>
            <person name="Mock T."/>
            <person name="Neilson J.A."/>
            <person name="Onodera N.T."/>
            <person name="Poole A.M."/>
            <person name="Pritham E.J."/>
            <person name="Richards T.A."/>
            <person name="Rocap G."/>
            <person name="Roy S.W."/>
            <person name="Sarai C."/>
            <person name="Schaack S."/>
            <person name="Shirato S."/>
            <person name="Slamovits C.H."/>
            <person name="Spencer D.F."/>
            <person name="Suzuki S."/>
            <person name="Worden A.Z."/>
            <person name="Zauner S."/>
            <person name="Barry K."/>
            <person name="Bell C."/>
            <person name="Bharti A.K."/>
            <person name="Crow J.A."/>
            <person name="Grimwood J."/>
            <person name="Kramer R."/>
            <person name="Lindquist E."/>
            <person name="Lucas S."/>
            <person name="Salamov A."/>
            <person name="McFadden G.I."/>
            <person name="Lane C.E."/>
            <person name="Keeling P.J."/>
            <person name="Gray M.W."/>
            <person name="Grigoriev I.V."/>
            <person name="Archibald J.M."/>
        </authorList>
    </citation>
    <scope>NUCLEOTIDE SEQUENCE</scope>
    <source>
        <strain evidence="10">CCMP2712</strain>
    </source>
</reference>
<accession>L1IKF4</accession>
<dbReference type="Pfam" id="PF25539">
    <property type="entry name" value="Bestrophin_2"/>
    <property type="match status" value="1"/>
</dbReference>